<keyword evidence="5" id="KW-0547">Nucleotide-binding</keyword>
<dbReference type="Gene3D" id="3.40.50.300">
    <property type="entry name" value="P-loop containing nucleotide triphosphate hydrolases"/>
    <property type="match status" value="1"/>
</dbReference>
<feature type="region of interest" description="Disordered" evidence="8">
    <location>
        <begin position="1"/>
        <end position="34"/>
    </location>
</feature>
<dbReference type="InterPro" id="IPR013563">
    <property type="entry name" value="Oligopep_ABC_C"/>
</dbReference>
<evidence type="ECO:0000256" key="6">
    <source>
        <dbReference type="ARBA" id="ARBA00022840"/>
    </source>
</evidence>
<evidence type="ECO:0000256" key="2">
    <source>
        <dbReference type="ARBA" id="ARBA00005417"/>
    </source>
</evidence>
<proteinExistence type="inferred from homology"/>
<keyword evidence="3" id="KW-0813">Transport</keyword>
<dbReference type="InterPro" id="IPR050388">
    <property type="entry name" value="ABC_Ni/Peptide_Import"/>
</dbReference>
<dbReference type="NCBIfam" id="TIGR01727">
    <property type="entry name" value="oligo_HPY"/>
    <property type="match status" value="1"/>
</dbReference>
<evidence type="ECO:0000256" key="5">
    <source>
        <dbReference type="ARBA" id="ARBA00022741"/>
    </source>
</evidence>
<keyword evidence="6 10" id="KW-0067">ATP-binding</keyword>
<evidence type="ECO:0000256" key="1">
    <source>
        <dbReference type="ARBA" id="ARBA00004202"/>
    </source>
</evidence>
<feature type="domain" description="ABC transporter" evidence="9">
    <location>
        <begin position="40"/>
        <end position="290"/>
    </location>
</feature>
<dbReference type="InterPro" id="IPR003593">
    <property type="entry name" value="AAA+_ATPase"/>
</dbReference>
<keyword evidence="7" id="KW-0472">Membrane</keyword>
<gene>
    <name evidence="10" type="ORF">ACFQ03_22160</name>
</gene>
<evidence type="ECO:0000256" key="4">
    <source>
        <dbReference type="ARBA" id="ARBA00022475"/>
    </source>
</evidence>
<dbReference type="Proteomes" id="UP001597120">
    <property type="component" value="Unassembled WGS sequence"/>
</dbReference>
<comment type="caution">
    <text evidence="10">The sequence shown here is derived from an EMBL/GenBank/DDBJ whole genome shotgun (WGS) entry which is preliminary data.</text>
</comment>
<protein>
    <submittedName>
        <fullName evidence="10">ABC transporter ATP-binding protein</fullName>
    </submittedName>
</protein>
<name>A0ABW3DI72_9BACL</name>
<reference evidence="11" key="1">
    <citation type="journal article" date="2019" name="Int. J. Syst. Evol. Microbiol.">
        <title>The Global Catalogue of Microorganisms (GCM) 10K type strain sequencing project: providing services to taxonomists for standard genome sequencing and annotation.</title>
        <authorList>
            <consortium name="The Broad Institute Genomics Platform"/>
            <consortium name="The Broad Institute Genome Sequencing Center for Infectious Disease"/>
            <person name="Wu L."/>
            <person name="Ma J."/>
        </authorList>
    </citation>
    <scope>NUCLEOTIDE SEQUENCE [LARGE SCALE GENOMIC DNA]</scope>
    <source>
        <strain evidence="11">CCUG 57263</strain>
    </source>
</reference>
<keyword evidence="11" id="KW-1185">Reference proteome</keyword>
<dbReference type="RefSeq" id="WP_144936867.1">
    <property type="nucleotide sequence ID" value="NZ_JBHTIU010000090.1"/>
</dbReference>
<dbReference type="Pfam" id="PF00005">
    <property type="entry name" value="ABC_tran"/>
    <property type="match status" value="1"/>
</dbReference>
<comment type="similarity">
    <text evidence="2">Belongs to the ABC transporter superfamily.</text>
</comment>
<sequence>MEQIHLLTGRNHRKAEAGQRNNGGQEGQNWQKDGNQAPLLEIENLYVGVGKGREIRNVLEGVTLPIAQGEIVGLVGESGCGKSMASLAILGLLPRGARITGGSIRYQGRELHSLPKDEMRKLRGKELSMIFQDPMTSLNPVLTIGEQLVEMITLHLGIKRREALEHAAEMLGKVGLSRAGMLLREYPHQLSGGMRQRVMIAIALSCSPNLLIADEPTTALDVSIQAQILDLMADFNRTDNTSILLVSHDLGVIAERCGKVAVMYAGQIVEMAATDRLFRSPQHPYTRGLIDSIPSPDKKGRPLYSIPGRVPGIAERGAGCHFAGRCPYADERCRLSAPPPVRLDEGHTVRCWAVGAEAEERRELAHA</sequence>
<dbReference type="PANTHER" id="PTHR43297:SF2">
    <property type="entry name" value="DIPEPTIDE TRANSPORT ATP-BINDING PROTEIN DPPD"/>
    <property type="match status" value="1"/>
</dbReference>
<dbReference type="EMBL" id="JBHTIU010000090">
    <property type="protein sequence ID" value="MFD0871835.1"/>
    <property type="molecule type" value="Genomic_DNA"/>
</dbReference>
<dbReference type="SUPFAM" id="SSF52540">
    <property type="entry name" value="P-loop containing nucleoside triphosphate hydrolases"/>
    <property type="match status" value="1"/>
</dbReference>
<accession>A0ABW3DI72</accession>
<evidence type="ECO:0000256" key="8">
    <source>
        <dbReference type="SAM" id="MobiDB-lite"/>
    </source>
</evidence>
<dbReference type="GO" id="GO:0005524">
    <property type="term" value="F:ATP binding"/>
    <property type="evidence" value="ECO:0007669"/>
    <property type="project" value="UniProtKB-KW"/>
</dbReference>
<dbReference type="CDD" id="cd03257">
    <property type="entry name" value="ABC_NikE_OppD_transporters"/>
    <property type="match status" value="1"/>
</dbReference>
<evidence type="ECO:0000313" key="10">
    <source>
        <dbReference type="EMBL" id="MFD0871835.1"/>
    </source>
</evidence>
<organism evidence="10 11">
    <name type="scientific">Paenibacillus residui</name>
    <dbReference type="NCBI Taxonomy" id="629724"/>
    <lineage>
        <taxon>Bacteria</taxon>
        <taxon>Bacillati</taxon>
        <taxon>Bacillota</taxon>
        <taxon>Bacilli</taxon>
        <taxon>Bacillales</taxon>
        <taxon>Paenibacillaceae</taxon>
        <taxon>Paenibacillus</taxon>
    </lineage>
</organism>
<evidence type="ECO:0000313" key="11">
    <source>
        <dbReference type="Proteomes" id="UP001597120"/>
    </source>
</evidence>
<comment type="subcellular location">
    <subcellularLocation>
        <location evidence="1">Cell membrane</location>
        <topology evidence="1">Peripheral membrane protein</topology>
    </subcellularLocation>
</comment>
<dbReference type="InterPro" id="IPR003439">
    <property type="entry name" value="ABC_transporter-like_ATP-bd"/>
</dbReference>
<dbReference type="Pfam" id="PF08352">
    <property type="entry name" value="oligo_HPY"/>
    <property type="match status" value="1"/>
</dbReference>
<dbReference type="SMART" id="SM00382">
    <property type="entry name" value="AAA"/>
    <property type="match status" value="1"/>
</dbReference>
<evidence type="ECO:0000256" key="3">
    <source>
        <dbReference type="ARBA" id="ARBA00022448"/>
    </source>
</evidence>
<feature type="compositionally biased region" description="Low complexity" evidence="8">
    <location>
        <begin position="18"/>
        <end position="31"/>
    </location>
</feature>
<dbReference type="PROSITE" id="PS00211">
    <property type="entry name" value="ABC_TRANSPORTER_1"/>
    <property type="match status" value="1"/>
</dbReference>
<keyword evidence="4" id="KW-1003">Cell membrane</keyword>
<dbReference type="PROSITE" id="PS50893">
    <property type="entry name" value="ABC_TRANSPORTER_2"/>
    <property type="match status" value="1"/>
</dbReference>
<dbReference type="InterPro" id="IPR017871">
    <property type="entry name" value="ABC_transporter-like_CS"/>
</dbReference>
<dbReference type="InterPro" id="IPR027417">
    <property type="entry name" value="P-loop_NTPase"/>
</dbReference>
<evidence type="ECO:0000259" key="9">
    <source>
        <dbReference type="PROSITE" id="PS50893"/>
    </source>
</evidence>
<evidence type="ECO:0000256" key="7">
    <source>
        <dbReference type="ARBA" id="ARBA00023136"/>
    </source>
</evidence>
<dbReference type="PANTHER" id="PTHR43297">
    <property type="entry name" value="OLIGOPEPTIDE TRANSPORT ATP-BINDING PROTEIN APPD"/>
    <property type="match status" value="1"/>
</dbReference>